<dbReference type="GO" id="GO:0005604">
    <property type="term" value="C:basement membrane"/>
    <property type="evidence" value="ECO:0007669"/>
    <property type="project" value="UniProtKB-SubCell"/>
</dbReference>
<dbReference type="Proteomes" id="UP000011014">
    <property type="component" value="Unassembled WGS sequence"/>
</dbReference>
<dbReference type="Gene3D" id="3.10.100.10">
    <property type="entry name" value="Mannose-Binding Protein A, subunit A"/>
    <property type="match status" value="1"/>
</dbReference>
<keyword evidence="3" id="KW-0272">Extracellular matrix</keyword>
<dbReference type="SUPFAM" id="SSF57196">
    <property type="entry name" value="EGF/Laminin"/>
    <property type="match status" value="2"/>
</dbReference>
<dbReference type="SUPFAM" id="SSF49785">
    <property type="entry name" value="Galactose-binding domain-like"/>
    <property type="match status" value="1"/>
</dbReference>
<feature type="coiled-coil region" evidence="11">
    <location>
        <begin position="1218"/>
        <end position="1245"/>
    </location>
</feature>
<dbReference type="InterPro" id="IPR008211">
    <property type="entry name" value="Laminin_N"/>
</dbReference>
<dbReference type="SMART" id="SM00180">
    <property type="entry name" value="EGF_Lam"/>
    <property type="match status" value="3"/>
</dbReference>
<keyword evidence="5" id="KW-0677">Repeat</keyword>
<evidence type="ECO:0000313" key="18">
    <source>
        <dbReference type="Proteomes" id="UP000001307"/>
    </source>
</evidence>
<evidence type="ECO:0000259" key="14">
    <source>
        <dbReference type="PROSITE" id="PS50041"/>
    </source>
</evidence>
<evidence type="ECO:0000256" key="12">
    <source>
        <dbReference type="SAM" id="MobiDB-lite"/>
    </source>
</evidence>
<dbReference type="InterPro" id="IPR016186">
    <property type="entry name" value="C-type_lectin-like/link_sf"/>
</dbReference>
<evidence type="ECO:0000256" key="6">
    <source>
        <dbReference type="ARBA" id="ARBA00022869"/>
    </source>
</evidence>
<dbReference type="InterPro" id="IPR050440">
    <property type="entry name" value="Laminin/Netrin_ECM"/>
</dbReference>
<dbReference type="Gene3D" id="2.60.120.200">
    <property type="match status" value="1"/>
</dbReference>
<keyword evidence="7 10" id="KW-1015">Disulfide bond</keyword>
<comment type="subcellular location">
    <subcellularLocation>
        <location evidence="1">Secreted</location>
        <location evidence="1">Extracellular space</location>
        <location evidence="1">Extracellular matrix</location>
        <location evidence="1">Basement membrane</location>
    </subcellularLocation>
</comment>
<dbReference type="FunFam" id="2.10.25.10:FF:000069">
    <property type="entry name" value="Laminin subunit alpha 1"/>
    <property type="match status" value="1"/>
</dbReference>
<dbReference type="SUPFAM" id="SSF49899">
    <property type="entry name" value="Concanavalin A-like lectins/glucanases"/>
    <property type="match status" value="1"/>
</dbReference>
<feature type="domain" description="C-type lectin" evidence="14">
    <location>
        <begin position="841"/>
        <end position="970"/>
    </location>
</feature>
<dbReference type="Gene3D" id="2.60.120.260">
    <property type="entry name" value="Galactose-binding domain-like"/>
    <property type="match status" value="1"/>
</dbReference>
<dbReference type="GO" id="GO:0007411">
    <property type="term" value="P:axon guidance"/>
    <property type="evidence" value="ECO:0007669"/>
    <property type="project" value="TreeGrafter"/>
</dbReference>
<dbReference type="GO" id="GO:0009888">
    <property type="term" value="P:tissue development"/>
    <property type="evidence" value="ECO:0007669"/>
    <property type="project" value="TreeGrafter"/>
</dbReference>
<evidence type="ECO:0000256" key="7">
    <source>
        <dbReference type="ARBA" id="ARBA00023157"/>
    </source>
</evidence>
<dbReference type="PROSITE" id="PS50041">
    <property type="entry name" value="C_TYPE_LECTIN_2"/>
    <property type="match status" value="1"/>
</dbReference>
<keyword evidence="4" id="KW-0732">Signal</keyword>
<evidence type="ECO:0000256" key="1">
    <source>
        <dbReference type="ARBA" id="ARBA00004302"/>
    </source>
</evidence>
<evidence type="ECO:0000256" key="9">
    <source>
        <dbReference type="ARBA" id="ARBA00023292"/>
    </source>
</evidence>
<protein>
    <submittedName>
        <fullName evidence="16">Uncharacterized protein</fullName>
    </submittedName>
</protein>
<evidence type="ECO:0000256" key="5">
    <source>
        <dbReference type="ARBA" id="ARBA00022737"/>
    </source>
</evidence>
<dbReference type="Pfam" id="PF00053">
    <property type="entry name" value="EGF_laminin"/>
    <property type="match status" value="3"/>
</dbReference>
<evidence type="ECO:0000313" key="17">
    <source>
        <dbReference type="EMBL" id="CBY35717.1"/>
    </source>
</evidence>
<feature type="domain" description="Laminin N-terminal" evidence="15">
    <location>
        <begin position="12"/>
        <end position="249"/>
    </location>
</feature>
<evidence type="ECO:0000256" key="2">
    <source>
        <dbReference type="ARBA" id="ARBA00022525"/>
    </source>
</evidence>
<keyword evidence="11" id="KW-0175">Coiled coil</keyword>
<dbReference type="Pfam" id="PF00055">
    <property type="entry name" value="Laminin_N"/>
    <property type="match status" value="1"/>
</dbReference>
<keyword evidence="6" id="KW-0084">Basement membrane</keyword>
<feature type="coiled-coil region" evidence="11">
    <location>
        <begin position="554"/>
        <end position="604"/>
    </location>
</feature>
<evidence type="ECO:0000256" key="8">
    <source>
        <dbReference type="ARBA" id="ARBA00023180"/>
    </source>
</evidence>
<dbReference type="Proteomes" id="UP000001307">
    <property type="component" value="Unassembled WGS sequence"/>
</dbReference>
<gene>
    <name evidence="16" type="ORF">GSOID_T00011204001</name>
    <name evidence="17" type="ORF">GSOID_T00027547001</name>
</gene>
<dbReference type="SMART" id="SM00136">
    <property type="entry name" value="LamNT"/>
    <property type="match status" value="1"/>
</dbReference>
<dbReference type="OrthoDB" id="10011303at2759"/>
<dbReference type="GO" id="GO:0005201">
    <property type="term" value="F:extracellular matrix structural constituent"/>
    <property type="evidence" value="ECO:0007669"/>
    <property type="project" value="TreeGrafter"/>
</dbReference>
<dbReference type="PROSITE" id="PS01248">
    <property type="entry name" value="EGF_LAM_1"/>
    <property type="match status" value="1"/>
</dbReference>
<dbReference type="InParanoid" id="E4XI66"/>
<evidence type="ECO:0000256" key="3">
    <source>
        <dbReference type="ARBA" id="ARBA00022530"/>
    </source>
</evidence>
<dbReference type="SMART" id="SM00034">
    <property type="entry name" value="CLECT"/>
    <property type="match status" value="1"/>
</dbReference>
<dbReference type="InterPro" id="IPR001304">
    <property type="entry name" value="C-type_lectin-like"/>
</dbReference>
<dbReference type="GO" id="GO:0009887">
    <property type="term" value="P:animal organ morphogenesis"/>
    <property type="evidence" value="ECO:0007669"/>
    <property type="project" value="TreeGrafter"/>
</dbReference>
<feature type="compositionally biased region" description="Basic residues" evidence="12">
    <location>
        <begin position="1570"/>
        <end position="1585"/>
    </location>
</feature>
<dbReference type="InterPro" id="IPR013320">
    <property type="entry name" value="ConA-like_dom_sf"/>
</dbReference>
<dbReference type="InterPro" id="IPR008979">
    <property type="entry name" value="Galactose-bd-like_sf"/>
</dbReference>
<dbReference type="InterPro" id="IPR000742">
    <property type="entry name" value="EGF"/>
</dbReference>
<evidence type="ECO:0000256" key="10">
    <source>
        <dbReference type="PROSITE-ProRule" id="PRU00460"/>
    </source>
</evidence>
<evidence type="ECO:0000259" key="15">
    <source>
        <dbReference type="PROSITE" id="PS51117"/>
    </source>
</evidence>
<dbReference type="Gene3D" id="2.10.25.10">
    <property type="entry name" value="Laminin"/>
    <property type="match status" value="2"/>
</dbReference>
<name>E4XI66_OIKDI</name>
<accession>E4XI66</accession>
<dbReference type="EMBL" id="FN654667">
    <property type="protein sequence ID" value="CBY35717.1"/>
    <property type="molecule type" value="Genomic_DNA"/>
</dbReference>
<dbReference type="EMBL" id="FN653054">
    <property type="protein sequence ID" value="CBY10267.1"/>
    <property type="molecule type" value="Genomic_DNA"/>
</dbReference>
<sequence length="2123" mass="240645">MVAKRFDNVKTEIQAKTGRTWDQIQDMLATVSANATCGEDNADQYCTLYFNTCGTCIANGRDGHPVENVVDGTESFWMSPPLSRGEQNNKVTLTFDLKQPFHIAYVVIKYAISPRAKTWVLERSVDGENWDAWQYFSQDRSQCRTKFDKVPTADGEYSSDSDVICTDEYTEINPGQGGEVIVSLVNGRPSQDSFSTSNELQEFTRATKIRIRLLEVNTHYGHFMSAGDNDPKVFQRYFYAIKDVEIGGRCVCNGHADKCVEKDGEYHCECQHNTTGRNCDQCAANHVQKKWRAGTPGNTNECERCNCNGHTETCFYDEQVDANKQSMDLAMNYEGGGVCQNCGDNTEGNNCERCKAGFWRAHDAPLSDPCLPCDCEEAHSEGVCNPHTGQCNCSPNYGGKQCNTCAPKIFYYPKCDREFQCDECSEALLDRIFPETDKVTQTMTQLNNVITSKLTQTKFDTLAQGSDDIERSISLINEGMNLYNNHDAKMSFLQKDICGKDGELAHWISVFMATKAAFNITIEEGNQLQQDFEQQAIRAETILNDFIDVKNMSPTEYERRMKEARREVQELQQIYASNVYLPLLNSAEAERDEAVDLLNVVKERFGGGETTGRCHSNHQPRDFYSDRLHPATKDNYKFTPGDINAIDSDGTYRPAPVEDLEYETLEYDASDDYSDDFEDDYSEDSFDIEDAVVPDVIDPEDYSDYTEDVYEAPKKIDPLGFELIDSPSTYENARCPTDKQLAIIPDENSRTIVEEILKGSNVKEAIVGLKAIASVPPESWKWESPRWRSIPVDMTMFAEPSNDPTKKCVTMTKRGFVAEKCTDELEHFVCLGKDIDQKWRFFIEKNTDGLNYNGAQFACNSSSIQGSPRIGAVIHIPKTFMIMKRFMEDQKPPVQKAWIGLRSHDAMADVRWRWANGMGWNSALLDAVDINTMNKDVVNDGKTCLAVSQNNGNVEWKAVRCEEPRPYLCGRNPPPNSYSPALSRSKRNLPVLVNSLRRVTRNSLDDLNAVQDRPQYSYTELAPNKNLIMVNDYRPGGDYPLTSNIVDQLECVDYITNKASNTHKKLSSLESRIHDAENINAETEIIVDKVEEDLADVLSDIQLINDVNQNIQDGFDANHDTEDLADSATDAIEDLEGYEDIDFQIPEIIERTEDLKDHDWPEIEKQVSDARLRAKVLHEKYLELLKIFSIADGACTYHDNGKVTCDDVPGLQNLGPIVRKAAQNIKNAEEALENTDSQLSRFDGNRDMFTAPCDAGEFPDFTEFEKLNKTWHEIKEDIDFLELANLNDYTYTDEDIARLDAIGAKIKAVFDDLKDIYRGKTPSDIEEGDYANLWGLEGAVQFMKNPGCWYNDEVCEYNVDNQEERNKWFGKYKEIIDTAIANAEHTIESGDIDNEMAAAKRIFDEDIKLDGNIADKVAESLSELDDQIMEIQHLIESTKSLLQRMPLEKTVQKLAASERISPTVGDLADSRFHFEIDANVRLHRANNNILSFGNADSYVTIDTENEFAIASFVNDNSEFELRSNTRMNQGHFYNIKFEKMGRRIELIVTCAQNDCGGGVSDIDDREDNRRRRRHGRRKRLTRRVSRAADQSTPSVMFLDPESAIWEDFNNDNKLIIGDYGDEAIYEGLQGELNGVHINGRMVFIWDIDIETMKPENKVFDHVTDALQEPAKCWADNNGKFRDQESQNRLDCPCLSGKSSYLEIEQKSIDFGYLSKIRGMLQYTEHGNADNYVIASLFGGNSYLLVEKRNTVLNLRIATGYGEDENGDQVIDLDFEYTAEWDYSPSTFDDISTIKFALQKKASTSEDKYEGKILQYSDLYRPSAEKLQALDNKFSFTIPKFQFDALKNDLDTVTMYFGGIPQYRLEPRMKKVLTRLGLIEDLGQSGVRVKSMPACFSRLNINSDDINKKEENRFVNVLDGSGIYQHNREPDNRDIRIQTGRNLESNTTIALPVQLETQRQIVGDKEFSFGLSIESVSDARIFKFSNGEIKVEDGNLVFEINSKSFLGGPIHATGDPSSTVLIIMEVVNGNTNLFILGEKADFSSVAAGEEADFSNMEMGGSAGGEAFEGVVLQPRLQNLQTSQKYLSNFKCKTSRPEKSRPRRQREEDNTYNCNRMQFNYYYEE</sequence>
<keyword evidence="9 10" id="KW-0424">Laminin EGF-like domain</keyword>
<evidence type="ECO:0000256" key="4">
    <source>
        <dbReference type="ARBA" id="ARBA00022729"/>
    </source>
</evidence>
<keyword evidence="8" id="KW-0325">Glycoprotein</keyword>
<evidence type="ECO:0000256" key="11">
    <source>
        <dbReference type="SAM" id="Coils"/>
    </source>
</evidence>
<reference evidence="16" key="1">
    <citation type="journal article" date="2010" name="Science">
        <title>Plasticity of animal genome architecture unmasked by rapid evolution of a pelagic tunicate.</title>
        <authorList>
            <person name="Denoeud F."/>
            <person name="Henriet S."/>
            <person name="Mungpakdee S."/>
            <person name="Aury J.M."/>
            <person name="Da Silva C."/>
            <person name="Brinkmann H."/>
            <person name="Mikhaleva J."/>
            <person name="Olsen L.C."/>
            <person name="Jubin C."/>
            <person name="Canestro C."/>
            <person name="Bouquet J.M."/>
            <person name="Danks G."/>
            <person name="Poulain J."/>
            <person name="Campsteijn C."/>
            <person name="Adamski M."/>
            <person name="Cross I."/>
            <person name="Yadetie F."/>
            <person name="Muffato M."/>
            <person name="Louis A."/>
            <person name="Butcher S."/>
            <person name="Tsagkogeorga G."/>
            <person name="Konrad A."/>
            <person name="Singh S."/>
            <person name="Jensen M.F."/>
            <person name="Cong E.H."/>
            <person name="Eikeseth-Otteraa H."/>
            <person name="Noel B."/>
            <person name="Anthouard V."/>
            <person name="Porcel B.M."/>
            <person name="Kachouri-Lafond R."/>
            <person name="Nishino A."/>
            <person name="Ugolini M."/>
            <person name="Chourrout P."/>
            <person name="Nishida H."/>
            <person name="Aasland R."/>
            <person name="Huzurbazar S."/>
            <person name="Westhof E."/>
            <person name="Delsuc F."/>
            <person name="Lehrach H."/>
            <person name="Reinhardt R."/>
            <person name="Weissenbach J."/>
            <person name="Roy S.W."/>
            <person name="Artiguenave F."/>
            <person name="Postlethwait J.H."/>
            <person name="Manak J.R."/>
            <person name="Thompson E.M."/>
            <person name="Jaillon O."/>
            <person name="Du Pasquier L."/>
            <person name="Boudinot P."/>
            <person name="Liberles D.A."/>
            <person name="Volff J.N."/>
            <person name="Philippe H."/>
            <person name="Lenhard B."/>
            <person name="Roest Crollius H."/>
            <person name="Wincker P."/>
            <person name="Chourrout D."/>
        </authorList>
    </citation>
    <scope>NUCLEOTIDE SEQUENCE [LARGE SCALE GENOMIC DNA]</scope>
</reference>
<organism evidence="16">
    <name type="scientific">Oikopleura dioica</name>
    <name type="common">Tunicate</name>
    <dbReference type="NCBI Taxonomy" id="34765"/>
    <lineage>
        <taxon>Eukaryota</taxon>
        <taxon>Metazoa</taxon>
        <taxon>Chordata</taxon>
        <taxon>Tunicata</taxon>
        <taxon>Appendicularia</taxon>
        <taxon>Copelata</taxon>
        <taxon>Oikopleuridae</taxon>
        <taxon>Oikopleura</taxon>
    </lineage>
</organism>
<dbReference type="PROSITE" id="PS51117">
    <property type="entry name" value="LAMININ_NTER"/>
    <property type="match status" value="1"/>
</dbReference>
<dbReference type="InterPro" id="IPR016187">
    <property type="entry name" value="CTDL_fold"/>
</dbReference>
<feature type="disulfide bond" evidence="10">
    <location>
        <begin position="393"/>
        <end position="402"/>
    </location>
</feature>
<evidence type="ECO:0000313" key="16">
    <source>
        <dbReference type="EMBL" id="CBY10267.1"/>
    </source>
</evidence>
<evidence type="ECO:0000259" key="13">
    <source>
        <dbReference type="PROSITE" id="PS50027"/>
    </source>
</evidence>
<dbReference type="CDD" id="cd00055">
    <property type="entry name" value="EGF_Lam"/>
    <property type="match status" value="3"/>
</dbReference>
<dbReference type="InterPro" id="IPR002049">
    <property type="entry name" value="LE_dom"/>
</dbReference>
<keyword evidence="2" id="KW-0964">Secreted</keyword>
<feature type="region of interest" description="Disordered" evidence="12">
    <location>
        <begin position="1558"/>
        <end position="1587"/>
    </location>
</feature>
<dbReference type="PROSITE" id="PS50027">
    <property type="entry name" value="EGF_LAM_2"/>
    <property type="match status" value="1"/>
</dbReference>
<dbReference type="PROSITE" id="PS00022">
    <property type="entry name" value="EGF_1"/>
    <property type="match status" value="1"/>
</dbReference>
<dbReference type="SUPFAM" id="SSF56436">
    <property type="entry name" value="C-type lectin-like"/>
    <property type="match status" value="1"/>
</dbReference>
<feature type="domain" description="Laminin EGF-like" evidence="13">
    <location>
        <begin position="373"/>
        <end position="417"/>
    </location>
</feature>
<dbReference type="PANTHER" id="PTHR10574">
    <property type="entry name" value="NETRIN/LAMININ-RELATED"/>
    <property type="match status" value="1"/>
</dbReference>
<proteinExistence type="predicted"/>
<comment type="caution">
    <text evidence="10">Lacks conserved residue(s) required for the propagation of feature annotation.</text>
</comment>
<keyword evidence="18" id="KW-1185">Reference proteome</keyword>
<dbReference type="PANTHER" id="PTHR10574:SF445">
    <property type="entry name" value="LAMININ SUBUNIT ALPHA 3"/>
    <property type="match status" value="1"/>
</dbReference>